<protein>
    <submittedName>
        <fullName evidence="5">8-oxo-dGTP pyrophosphatase MutT (NUDIX family)</fullName>
    </submittedName>
</protein>
<comment type="caution">
    <text evidence="5">The sequence shown here is derived from an EMBL/GenBank/DDBJ whole genome shotgun (WGS) entry which is preliminary data.</text>
</comment>
<comment type="similarity">
    <text evidence="3">Belongs to the Nudix hydrolase family.</text>
</comment>
<dbReference type="Proteomes" id="UP000588647">
    <property type="component" value="Unassembled WGS sequence"/>
</dbReference>
<organism evidence="5 6">
    <name type="scientific">Aurantimonas endophytica</name>
    <dbReference type="NCBI Taxonomy" id="1522175"/>
    <lineage>
        <taxon>Bacteria</taxon>
        <taxon>Pseudomonadati</taxon>
        <taxon>Pseudomonadota</taxon>
        <taxon>Alphaproteobacteria</taxon>
        <taxon>Hyphomicrobiales</taxon>
        <taxon>Aurantimonadaceae</taxon>
        <taxon>Aurantimonas</taxon>
    </lineage>
</organism>
<dbReference type="EMBL" id="JACIEM010000001">
    <property type="protein sequence ID" value="MBB4002425.1"/>
    <property type="molecule type" value="Genomic_DNA"/>
</dbReference>
<dbReference type="PROSITE" id="PS00893">
    <property type="entry name" value="NUDIX_BOX"/>
    <property type="match status" value="1"/>
</dbReference>
<name>A0A7W6HBZ3_9HYPH</name>
<dbReference type="PROSITE" id="PS51462">
    <property type="entry name" value="NUDIX"/>
    <property type="match status" value="1"/>
</dbReference>
<gene>
    <name evidence="5" type="ORF">GGR03_001472</name>
</gene>
<dbReference type="GO" id="GO:0016787">
    <property type="term" value="F:hydrolase activity"/>
    <property type="evidence" value="ECO:0007669"/>
    <property type="project" value="UniProtKB-KW"/>
</dbReference>
<sequence length="153" mass="17004">MLFEKPLIRLLHGVHLVARPVTLGVRAAIFDPDGRIFLVRHTYVSGWYMPGGGVEPGETAIEALTREVFEEGNIELDAPPALFSVFFNRNASNRDHVLLYRCGAFSQAVDKKPDAEIAETGFFAPDALPPGTTDATHRRLAELRGEAETDHYW</sequence>
<dbReference type="InterPro" id="IPR000086">
    <property type="entry name" value="NUDIX_hydrolase_dom"/>
</dbReference>
<dbReference type="InterPro" id="IPR020084">
    <property type="entry name" value="NUDIX_hydrolase_CS"/>
</dbReference>
<keyword evidence="6" id="KW-1185">Reference proteome</keyword>
<comment type="cofactor">
    <cofactor evidence="1">
        <name>Mg(2+)</name>
        <dbReference type="ChEBI" id="CHEBI:18420"/>
    </cofactor>
</comment>
<evidence type="ECO:0000256" key="3">
    <source>
        <dbReference type="RuleBase" id="RU003476"/>
    </source>
</evidence>
<evidence type="ECO:0000313" key="6">
    <source>
        <dbReference type="Proteomes" id="UP000588647"/>
    </source>
</evidence>
<evidence type="ECO:0000256" key="2">
    <source>
        <dbReference type="ARBA" id="ARBA00022801"/>
    </source>
</evidence>
<evidence type="ECO:0000256" key="1">
    <source>
        <dbReference type="ARBA" id="ARBA00001946"/>
    </source>
</evidence>
<keyword evidence="2 3" id="KW-0378">Hydrolase</keyword>
<dbReference type="PANTHER" id="PTHR43046">
    <property type="entry name" value="GDP-MANNOSE MANNOSYL HYDROLASE"/>
    <property type="match status" value="1"/>
</dbReference>
<feature type="domain" description="Nudix hydrolase" evidence="4">
    <location>
        <begin position="20"/>
        <end position="146"/>
    </location>
</feature>
<proteinExistence type="inferred from homology"/>
<dbReference type="PANTHER" id="PTHR43046:SF16">
    <property type="entry name" value="ADP-RIBOSE PYROPHOSPHATASE YJHB-RELATED"/>
    <property type="match status" value="1"/>
</dbReference>
<evidence type="ECO:0000313" key="5">
    <source>
        <dbReference type="EMBL" id="MBB4002425.1"/>
    </source>
</evidence>
<accession>A0A7W6HBZ3</accession>
<dbReference type="Pfam" id="PF00293">
    <property type="entry name" value="NUDIX"/>
    <property type="match status" value="1"/>
</dbReference>
<dbReference type="SUPFAM" id="SSF55811">
    <property type="entry name" value="Nudix"/>
    <property type="match status" value="1"/>
</dbReference>
<reference evidence="5 6" key="1">
    <citation type="submission" date="2020-08" db="EMBL/GenBank/DDBJ databases">
        <title>Genomic Encyclopedia of Type Strains, Phase IV (KMG-IV): sequencing the most valuable type-strain genomes for metagenomic binning, comparative biology and taxonomic classification.</title>
        <authorList>
            <person name="Goeker M."/>
        </authorList>
    </citation>
    <scope>NUCLEOTIDE SEQUENCE [LARGE SCALE GENOMIC DNA]</scope>
    <source>
        <strain evidence="5 6">DSM 103570</strain>
    </source>
</reference>
<dbReference type="CDD" id="cd04680">
    <property type="entry name" value="NUDIX_Hydrolase"/>
    <property type="match status" value="1"/>
</dbReference>
<dbReference type="InterPro" id="IPR020476">
    <property type="entry name" value="Nudix_hydrolase"/>
</dbReference>
<dbReference type="AlphaFoldDB" id="A0A7W6HBZ3"/>
<dbReference type="PRINTS" id="PR00502">
    <property type="entry name" value="NUDIXFAMILY"/>
</dbReference>
<dbReference type="RefSeq" id="WP_183206875.1">
    <property type="nucleotide sequence ID" value="NZ_JAAAMM010000001.1"/>
</dbReference>
<dbReference type="InterPro" id="IPR015797">
    <property type="entry name" value="NUDIX_hydrolase-like_dom_sf"/>
</dbReference>
<evidence type="ECO:0000259" key="4">
    <source>
        <dbReference type="PROSITE" id="PS51462"/>
    </source>
</evidence>
<dbReference type="Gene3D" id="3.90.79.10">
    <property type="entry name" value="Nucleoside Triphosphate Pyrophosphohydrolase"/>
    <property type="match status" value="1"/>
</dbReference>